<organism evidence="2 3">
    <name type="scientific">Paenibacillus thiaminolyticus</name>
    <name type="common">Bacillus thiaminolyticus</name>
    <dbReference type="NCBI Taxonomy" id="49283"/>
    <lineage>
        <taxon>Bacteria</taxon>
        <taxon>Bacillati</taxon>
        <taxon>Bacillota</taxon>
        <taxon>Bacilli</taxon>
        <taxon>Bacillales</taxon>
        <taxon>Paenibacillaceae</taxon>
        <taxon>Paenibacillus</taxon>
    </lineage>
</organism>
<dbReference type="Proteomes" id="UP001209276">
    <property type="component" value="Unassembled WGS sequence"/>
</dbReference>
<keyword evidence="4" id="KW-1185">Reference proteome</keyword>
<reference evidence="2 3" key="1">
    <citation type="submission" date="2019-07" db="EMBL/GenBank/DDBJ databases">
        <title>Paenibacillus thiaminolyticus NRRL B-4156.</title>
        <authorList>
            <person name="Hehnly C."/>
            <person name="Zhang L."/>
        </authorList>
    </citation>
    <scope>NUCLEOTIDE SEQUENCE [LARGE SCALE GENOMIC DNA]</scope>
    <source>
        <strain evidence="2 3">NRRL B-4156</strain>
    </source>
</reference>
<gene>
    <name evidence="2" type="ORF">FLT43_28640</name>
    <name evidence="1" type="ORF">M5W83_04525</name>
</gene>
<sequence>MASIRQNRLRPSGHAGSYIEAMHAILAQAGWIDYSPSTLAGMTASCFRFTVNRKLTGESATAYNWMAEHFVAGDFIGITTSQHAGFSFEATFPLYQKYAVSLLISSIDKGRGGVFWKDRFVIATGYDDARRLLYYADGSGREESVMSYDEFGRNESPYWYVQVFESQVAADPIDVYKESLIQAVFKWETHDPMLPEPEYACGRRAYDAIMAALQSGDYSPAEAWSVLRAYAGYKRDIAQYMNELQTLLPDMDTIAAYYSEVSRIWDEVIGAGRGALGEQLALFAEAKLAEENGIQAIRALMKETIENRFHDTGLR</sequence>
<proteinExistence type="predicted"/>
<evidence type="ECO:0000313" key="3">
    <source>
        <dbReference type="Proteomes" id="UP000315377"/>
    </source>
</evidence>
<reference evidence="1 4" key="2">
    <citation type="submission" date="2022-05" db="EMBL/GenBank/DDBJ databases">
        <title>Genome Sequencing of Bee-Associated Microbes.</title>
        <authorList>
            <person name="Dunlap C."/>
        </authorList>
    </citation>
    <scope>NUCLEOTIDE SEQUENCE [LARGE SCALE GENOMIC DNA]</scope>
    <source>
        <strain evidence="1 4">NRRL B-14613</strain>
    </source>
</reference>
<protein>
    <submittedName>
        <fullName evidence="2">Uncharacterized protein</fullName>
    </submittedName>
</protein>
<dbReference type="AlphaFoldDB" id="A0AAP9DZE5"/>
<evidence type="ECO:0000313" key="4">
    <source>
        <dbReference type="Proteomes" id="UP001209276"/>
    </source>
</evidence>
<dbReference type="EMBL" id="JAMDMM010000011">
    <property type="protein sequence ID" value="MCY9606424.1"/>
    <property type="molecule type" value="Genomic_DNA"/>
</dbReference>
<name>A0AAP9DZE5_PANTH</name>
<accession>A0AAP9DZE5</accession>
<dbReference type="RefSeq" id="WP_087440117.1">
    <property type="nucleotide sequence ID" value="NZ_CABMNB010000001.1"/>
</dbReference>
<evidence type="ECO:0000313" key="2">
    <source>
        <dbReference type="EMBL" id="QDM46994.1"/>
    </source>
</evidence>
<evidence type="ECO:0000313" key="1">
    <source>
        <dbReference type="EMBL" id="MCY9606424.1"/>
    </source>
</evidence>
<dbReference type="EMBL" id="CP041405">
    <property type="protein sequence ID" value="QDM46994.1"/>
    <property type="molecule type" value="Genomic_DNA"/>
</dbReference>
<dbReference type="GeneID" id="76999930"/>
<dbReference type="Proteomes" id="UP000315377">
    <property type="component" value="Chromosome"/>
</dbReference>